<dbReference type="EMBL" id="KZ301988">
    <property type="protein sequence ID" value="PFH51425.1"/>
    <property type="molecule type" value="Genomic_DNA"/>
</dbReference>
<dbReference type="Proteomes" id="UP000242287">
    <property type="component" value="Unassembled WGS sequence"/>
</dbReference>
<evidence type="ECO:0000256" key="1">
    <source>
        <dbReference type="ARBA" id="ARBA00040513"/>
    </source>
</evidence>
<dbReference type="PROSITE" id="PS50833">
    <property type="entry name" value="BRIX"/>
    <property type="match status" value="1"/>
</dbReference>
<protein>
    <recommendedName>
        <fullName evidence="1">U3 small nucleolar ribonucleoprotein protein IMP4</fullName>
    </recommendedName>
</protein>
<dbReference type="GO" id="GO:0032040">
    <property type="term" value="C:small-subunit processome"/>
    <property type="evidence" value="ECO:0007669"/>
    <property type="project" value="TreeGrafter"/>
</dbReference>
<gene>
    <name evidence="3" type="ORF">AMATHDRAFT_191478</name>
</gene>
<dbReference type="GO" id="GO:0006364">
    <property type="term" value="P:rRNA processing"/>
    <property type="evidence" value="ECO:0007669"/>
    <property type="project" value="InterPro"/>
</dbReference>
<evidence type="ECO:0000313" key="4">
    <source>
        <dbReference type="Proteomes" id="UP000242287"/>
    </source>
</evidence>
<name>A0A2A9NKC7_9AGAR</name>
<sequence length="312" mass="36047">MLRRQIRERRQYIYAKSFEAQERLTYERKQQLKDALATGKPLTTELKKDAAALGKDLIFDQAQAVPTSHIDDEYARAGAQDPKIVITTSRDPSSKLLQFTKEMRLVFPNSSRINRGNYVVKELAEACRANDVTDLIVLHEHRGVPDAMIVSHFPHGPTVYFTLSNVQLRHDVGVYKESTVSEQYPHLIFENFSSKLGERIRDVLKYLFPVPRETSKRVMTFENENDFITFRHHVFTKPSPRDVQLTEVGPRFEMKPYEIRLGTIEQSEADREWVLAHYSRTAKKRSLLSNGFEKLNTSSSTSFDPPTKKAKR</sequence>
<reference evidence="3 4" key="1">
    <citation type="submission" date="2014-02" db="EMBL/GenBank/DDBJ databases">
        <title>Transposable element dynamics among asymbiotic and ectomycorrhizal Amanita fungi.</title>
        <authorList>
            <consortium name="DOE Joint Genome Institute"/>
            <person name="Hess J."/>
            <person name="Skrede I."/>
            <person name="Wolfe B."/>
            <person name="LaButti K."/>
            <person name="Ohm R.A."/>
            <person name="Grigoriev I.V."/>
            <person name="Pringle A."/>
        </authorList>
    </citation>
    <scope>NUCLEOTIDE SEQUENCE [LARGE SCALE GENOMIC DNA]</scope>
    <source>
        <strain evidence="3 4">SKay4041</strain>
    </source>
</reference>
<dbReference type="FunFam" id="3.40.50.10480:FF:000001">
    <property type="entry name" value="IMP4, U3 small nucleolar ribonucleoprotein"/>
    <property type="match status" value="1"/>
</dbReference>
<evidence type="ECO:0000313" key="3">
    <source>
        <dbReference type="EMBL" id="PFH51425.1"/>
    </source>
</evidence>
<dbReference type="SMART" id="SM00879">
    <property type="entry name" value="Brix"/>
    <property type="match status" value="1"/>
</dbReference>
<dbReference type="GO" id="GO:0034457">
    <property type="term" value="C:Mpp10 complex"/>
    <property type="evidence" value="ECO:0007669"/>
    <property type="project" value="UniProtKB-ARBA"/>
</dbReference>
<dbReference type="OrthoDB" id="10253204at2759"/>
<keyword evidence="4" id="KW-1185">Reference proteome</keyword>
<dbReference type="STRING" id="703135.A0A2A9NKC7"/>
<feature type="domain" description="Brix" evidence="2">
    <location>
        <begin position="82"/>
        <end position="265"/>
    </location>
</feature>
<accession>A0A2A9NKC7</accession>
<dbReference type="Gene3D" id="3.40.50.10480">
    <property type="entry name" value="Probable brix-domain ribosomal biogenesis protein"/>
    <property type="match status" value="1"/>
</dbReference>
<dbReference type="Pfam" id="PF04427">
    <property type="entry name" value="Brix"/>
    <property type="match status" value="1"/>
</dbReference>
<dbReference type="GO" id="GO:0042134">
    <property type="term" value="F:rRNA primary transcript binding"/>
    <property type="evidence" value="ECO:0007669"/>
    <property type="project" value="InterPro"/>
</dbReference>
<dbReference type="GO" id="GO:0005654">
    <property type="term" value="C:nucleoplasm"/>
    <property type="evidence" value="ECO:0007669"/>
    <property type="project" value="UniProtKB-ARBA"/>
</dbReference>
<organism evidence="3 4">
    <name type="scientific">Amanita thiersii Skay4041</name>
    <dbReference type="NCBI Taxonomy" id="703135"/>
    <lineage>
        <taxon>Eukaryota</taxon>
        <taxon>Fungi</taxon>
        <taxon>Dikarya</taxon>
        <taxon>Basidiomycota</taxon>
        <taxon>Agaricomycotina</taxon>
        <taxon>Agaricomycetes</taxon>
        <taxon>Agaricomycetidae</taxon>
        <taxon>Agaricales</taxon>
        <taxon>Pluteineae</taxon>
        <taxon>Amanitaceae</taxon>
        <taxon>Amanita</taxon>
    </lineage>
</organism>
<dbReference type="InterPro" id="IPR007109">
    <property type="entry name" value="Brix"/>
</dbReference>
<evidence type="ECO:0000259" key="2">
    <source>
        <dbReference type="PROSITE" id="PS50833"/>
    </source>
</evidence>
<dbReference type="PANTHER" id="PTHR22734">
    <property type="entry name" value="U3 SMALL NUCLEOLAR RIBONUCLEOPROTEIN PROTEIN IMP4"/>
    <property type="match status" value="1"/>
</dbReference>
<dbReference type="SUPFAM" id="SSF52954">
    <property type="entry name" value="Class II aaRS ABD-related"/>
    <property type="match status" value="1"/>
</dbReference>
<dbReference type="GO" id="GO:0042274">
    <property type="term" value="P:ribosomal small subunit biogenesis"/>
    <property type="evidence" value="ECO:0007669"/>
    <property type="project" value="UniProtKB-ARBA"/>
</dbReference>
<dbReference type="InterPro" id="IPR044281">
    <property type="entry name" value="IMP4/RPF1"/>
</dbReference>
<dbReference type="AlphaFoldDB" id="A0A2A9NKC7"/>
<proteinExistence type="predicted"/>
<dbReference type="PANTHER" id="PTHR22734:SF2">
    <property type="entry name" value="U3 SMALL NUCLEOLAR RIBONUCLEOPROTEIN PROTEIN IMP4"/>
    <property type="match status" value="1"/>
</dbReference>
<dbReference type="GO" id="GO:0030515">
    <property type="term" value="F:snoRNA binding"/>
    <property type="evidence" value="ECO:0007669"/>
    <property type="project" value="TreeGrafter"/>
</dbReference>